<dbReference type="InterPro" id="IPR019644">
    <property type="entry name" value="DUF2508"/>
</dbReference>
<organism evidence="1 2">
    <name type="scientific">Mesobacillus maritimus</name>
    <dbReference type="NCBI Taxonomy" id="1643336"/>
    <lineage>
        <taxon>Bacteria</taxon>
        <taxon>Bacillati</taxon>
        <taxon>Bacillota</taxon>
        <taxon>Bacilli</taxon>
        <taxon>Bacillales</taxon>
        <taxon>Bacillaceae</taxon>
        <taxon>Mesobacillus</taxon>
    </lineage>
</organism>
<dbReference type="RefSeq" id="WP_221876061.1">
    <property type="nucleotide sequence ID" value="NZ_JACWFH010000048.1"/>
</dbReference>
<comment type="caution">
    <text evidence="1">The sequence shown here is derived from an EMBL/GenBank/DDBJ whole genome shotgun (WGS) entry which is preliminary data.</text>
</comment>
<evidence type="ECO:0000313" key="2">
    <source>
        <dbReference type="Proteomes" id="UP000769780"/>
    </source>
</evidence>
<dbReference type="Pfam" id="PF10704">
    <property type="entry name" value="DUF2508"/>
    <property type="match status" value="1"/>
</dbReference>
<accession>A0ABS7KBT5</accession>
<sequence>MLFRRTGQLRKKYDKKLLHQLNQLRGDWENKKSLMEKSFDAPREFITEAKLAEAKYFYLFKEVKERKISARELK</sequence>
<dbReference type="Proteomes" id="UP000769780">
    <property type="component" value="Unassembled WGS sequence"/>
</dbReference>
<gene>
    <name evidence="1" type="ORF">H0185_23755</name>
</gene>
<protein>
    <submittedName>
        <fullName evidence="1">YaaL family protein</fullName>
    </submittedName>
</protein>
<proteinExistence type="predicted"/>
<reference evidence="1 2" key="1">
    <citation type="submission" date="2020-07" db="EMBL/GenBank/DDBJ databases">
        <title>Fungal Genomes of the International Space Station.</title>
        <authorList>
            <person name="Seuylemezian A."/>
            <person name="Singh N.K."/>
            <person name="Wood J."/>
            <person name="Venkateswaran K."/>
        </authorList>
    </citation>
    <scope>NUCLEOTIDE SEQUENCE [LARGE SCALE GENOMIC DNA]</scope>
    <source>
        <strain evidence="1 2">PL-B2</strain>
    </source>
</reference>
<name>A0ABS7KBT5_9BACI</name>
<dbReference type="EMBL" id="JACWFH010000048">
    <property type="protein sequence ID" value="MBY0099733.1"/>
    <property type="molecule type" value="Genomic_DNA"/>
</dbReference>
<evidence type="ECO:0000313" key="1">
    <source>
        <dbReference type="EMBL" id="MBY0099733.1"/>
    </source>
</evidence>
<keyword evidence="2" id="KW-1185">Reference proteome</keyword>